<dbReference type="STRING" id="1450537.A0A395I0Z4"/>
<protein>
    <submittedName>
        <fullName evidence="5">Pectin lyase-like protein</fullName>
    </submittedName>
</protein>
<dbReference type="GeneID" id="37197691"/>
<keyword evidence="2" id="KW-0964">Secreted</keyword>
<proteinExistence type="predicted"/>
<dbReference type="RefSeq" id="XP_025552549.1">
    <property type="nucleotide sequence ID" value="XM_025693402.1"/>
</dbReference>
<dbReference type="SUPFAM" id="SSF51126">
    <property type="entry name" value="Pectin lyase-like"/>
    <property type="match status" value="1"/>
</dbReference>
<dbReference type="InterPro" id="IPR011050">
    <property type="entry name" value="Pectin_lyase_fold/virulence"/>
</dbReference>
<dbReference type="GO" id="GO:0005576">
    <property type="term" value="C:extracellular region"/>
    <property type="evidence" value="ECO:0007669"/>
    <property type="project" value="UniProtKB-SubCell"/>
</dbReference>
<dbReference type="Pfam" id="PF12708">
    <property type="entry name" value="Pect-lyase_RHGA_epim"/>
    <property type="match status" value="1"/>
</dbReference>
<sequence length="439" mass="46823">MGMQVQPHIVLDNLPFENSAAVVMISGEDTILKGSTDALYFNSWSMGYRYLPDGSGGKQTGFLDPAPEKPSVLFDSSGAYYRRAKPQYESETPIVATANDISNDGTGDQTAAINSLLSGNVGSVIYFPGGVYLVEDTVKVPGGSKIIGSGWSQIMGTGSAFADEENPTVVVQVGDEDDESVIEIMDTPFTVKGATAGAVLMEWNVHESTQGSAAMWDSHLRVGGTTAGNLGIENCPTGSRINKDRMAAAMLMHVTSSASGYFENVWGWVADHDIDSKLNAVATESTTGIPLNLQTDISVYVGRGSLIDSQGPGQAFPRTRRPQLLNPQRLPPIPQPQSSESFQLEATMMARISTTSRTTAENPSRSARTRQCVVRTAIRGLSGFGTLPLTFVHVVGLTAVEANRQTSSATILTDRSPFPPAVRATLMRSVRPRLTAPAT</sequence>
<evidence type="ECO:0000256" key="1">
    <source>
        <dbReference type="ARBA" id="ARBA00004613"/>
    </source>
</evidence>
<evidence type="ECO:0000313" key="6">
    <source>
        <dbReference type="Proteomes" id="UP000248961"/>
    </source>
</evidence>
<dbReference type="InterPro" id="IPR024535">
    <property type="entry name" value="RHGA/B-epi-like_pectate_lyase"/>
</dbReference>
<evidence type="ECO:0000256" key="3">
    <source>
        <dbReference type="ARBA" id="ARBA00022729"/>
    </source>
</evidence>
<keyword evidence="3" id="KW-0732">Signal</keyword>
<reference evidence="5 6" key="1">
    <citation type="submission" date="2018-02" db="EMBL/GenBank/DDBJ databases">
        <title>The genomes of Aspergillus section Nigri reveals drivers in fungal speciation.</title>
        <authorList>
            <consortium name="DOE Joint Genome Institute"/>
            <person name="Vesth T.C."/>
            <person name="Nybo J."/>
            <person name="Theobald S."/>
            <person name="Brandl J."/>
            <person name="Frisvad J.C."/>
            <person name="Nielsen K.F."/>
            <person name="Lyhne E.K."/>
            <person name="Kogle M.E."/>
            <person name="Kuo A."/>
            <person name="Riley R."/>
            <person name="Clum A."/>
            <person name="Nolan M."/>
            <person name="Lipzen A."/>
            <person name="Salamov A."/>
            <person name="Henrissat B."/>
            <person name="Wiebenga A."/>
            <person name="De vries R.P."/>
            <person name="Grigoriev I.V."/>
            <person name="Mortensen U.H."/>
            <person name="Andersen M.R."/>
            <person name="Baker S.E."/>
        </authorList>
    </citation>
    <scope>NUCLEOTIDE SEQUENCE [LARGE SCALE GENOMIC DNA]</scope>
    <source>
        <strain evidence="5 6">CBS 101889</strain>
    </source>
</reference>
<feature type="domain" description="Rhamnogalacturonase A/B/Epimerase-like pectate lyase" evidence="4">
    <location>
        <begin position="101"/>
        <end position="154"/>
    </location>
</feature>
<dbReference type="InterPro" id="IPR039279">
    <property type="entry name" value="QRT3-like"/>
</dbReference>
<dbReference type="Proteomes" id="UP000248961">
    <property type="component" value="Unassembled WGS sequence"/>
</dbReference>
<evidence type="ECO:0000256" key="2">
    <source>
        <dbReference type="ARBA" id="ARBA00022525"/>
    </source>
</evidence>
<dbReference type="GO" id="GO:0016829">
    <property type="term" value="F:lyase activity"/>
    <property type="evidence" value="ECO:0007669"/>
    <property type="project" value="UniProtKB-KW"/>
</dbReference>
<dbReference type="PANTHER" id="PTHR33928:SF2">
    <property type="entry name" value="PECTATE LYASE SUPERFAMILY PROTEIN DOMAIN-CONTAINING PROTEIN-RELATED"/>
    <property type="match status" value="1"/>
</dbReference>
<dbReference type="VEuPathDB" id="FungiDB:BO97DRAFT_38406"/>
<dbReference type="PANTHER" id="PTHR33928">
    <property type="entry name" value="POLYGALACTURONASE QRT3"/>
    <property type="match status" value="1"/>
</dbReference>
<evidence type="ECO:0000259" key="4">
    <source>
        <dbReference type="Pfam" id="PF12708"/>
    </source>
</evidence>
<dbReference type="AlphaFoldDB" id="A0A395I0Z4"/>
<dbReference type="Gene3D" id="2.160.20.10">
    <property type="entry name" value="Single-stranded right-handed beta-helix, Pectin lyase-like"/>
    <property type="match status" value="1"/>
</dbReference>
<gene>
    <name evidence="5" type="ORF">BO97DRAFT_38406</name>
</gene>
<dbReference type="EMBL" id="KZ824279">
    <property type="protein sequence ID" value="RAL13395.1"/>
    <property type="molecule type" value="Genomic_DNA"/>
</dbReference>
<organism evidence="5 6">
    <name type="scientific">Aspergillus homomorphus (strain CBS 101889)</name>
    <dbReference type="NCBI Taxonomy" id="1450537"/>
    <lineage>
        <taxon>Eukaryota</taxon>
        <taxon>Fungi</taxon>
        <taxon>Dikarya</taxon>
        <taxon>Ascomycota</taxon>
        <taxon>Pezizomycotina</taxon>
        <taxon>Eurotiomycetes</taxon>
        <taxon>Eurotiomycetidae</taxon>
        <taxon>Eurotiales</taxon>
        <taxon>Aspergillaceae</taxon>
        <taxon>Aspergillus</taxon>
        <taxon>Aspergillus subgen. Circumdati</taxon>
    </lineage>
</organism>
<dbReference type="InterPro" id="IPR012334">
    <property type="entry name" value="Pectin_lyas_fold"/>
</dbReference>
<comment type="subcellular location">
    <subcellularLocation>
        <location evidence="1">Secreted</location>
    </subcellularLocation>
</comment>
<dbReference type="GO" id="GO:0004650">
    <property type="term" value="F:polygalacturonase activity"/>
    <property type="evidence" value="ECO:0007669"/>
    <property type="project" value="InterPro"/>
</dbReference>
<keyword evidence="5" id="KW-0456">Lyase</keyword>
<keyword evidence="6" id="KW-1185">Reference proteome</keyword>
<accession>A0A395I0Z4</accession>
<dbReference type="OrthoDB" id="1046782at2759"/>
<evidence type="ECO:0000313" key="5">
    <source>
        <dbReference type="EMBL" id="RAL13395.1"/>
    </source>
</evidence>
<name>A0A395I0Z4_ASPHC</name>